<organism evidence="2 3">
    <name type="scientific">Enterococcus ureasiticus</name>
    <dbReference type="NCBI Taxonomy" id="903984"/>
    <lineage>
        <taxon>Bacteria</taxon>
        <taxon>Bacillati</taxon>
        <taxon>Bacillota</taxon>
        <taxon>Bacilli</taxon>
        <taxon>Lactobacillales</taxon>
        <taxon>Enterococcaceae</taxon>
        <taxon>Enterococcus</taxon>
    </lineage>
</organism>
<evidence type="ECO:0000256" key="1">
    <source>
        <dbReference type="SAM" id="Phobius"/>
    </source>
</evidence>
<feature type="transmembrane region" description="Helical" evidence="1">
    <location>
        <begin position="85"/>
        <end position="107"/>
    </location>
</feature>
<sequence>MDIESIKKNYLKKYDKEDSKFLLTSMIGLLIICTLLPFIATLFIKDVYPQINWMDQLQFLIIIIAALFCSGVITAIALKKSKKVLSLLIFEISQSLILNIFIFYLSWHLKIYGFR</sequence>
<gene>
    <name evidence="2" type="ORF">BCR21_13810</name>
</gene>
<evidence type="ECO:0000313" key="2">
    <source>
        <dbReference type="EMBL" id="OEG10417.1"/>
    </source>
</evidence>
<dbReference type="STRING" id="903984.BCR21_13810"/>
<keyword evidence="1" id="KW-0472">Membrane</keyword>
<keyword evidence="1" id="KW-1133">Transmembrane helix</keyword>
<name>A0A1E5GCM3_9ENTE</name>
<evidence type="ECO:0000313" key="3">
    <source>
        <dbReference type="Proteomes" id="UP000094068"/>
    </source>
</evidence>
<protein>
    <submittedName>
        <fullName evidence="2">Uncharacterized protein</fullName>
    </submittedName>
</protein>
<proteinExistence type="predicted"/>
<dbReference type="RefSeq" id="WP_069647100.1">
    <property type="nucleotide sequence ID" value="NZ_MIJZ01000015.1"/>
</dbReference>
<dbReference type="EMBL" id="MIJZ01000015">
    <property type="protein sequence ID" value="OEG10417.1"/>
    <property type="molecule type" value="Genomic_DNA"/>
</dbReference>
<feature type="transmembrane region" description="Helical" evidence="1">
    <location>
        <begin position="21"/>
        <end position="44"/>
    </location>
</feature>
<reference evidence="3" key="1">
    <citation type="submission" date="2016-09" db="EMBL/GenBank/DDBJ databases">
        <authorList>
            <person name="Gulvik C.A."/>
        </authorList>
    </citation>
    <scope>NUCLEOTIDE SEQUENCE [LARGE SCALE GENOMIC DNA]</scope>
    <source>
        <strain evidence="3">DSM 23328</strain>
    </source>
</reference>
<dbReference type="AlphaFoldDB" id="A0A1E5GCM3"/>
<feature type="transmembrane region" description="Helical" evidence="1">
    <location>
        <begin position="56"/>
        <end position="78"/>
    </location>
</feature>
<keyword evidence="1" id="KW-0812">Transmembrane</keyword>
<keyword evidence="3" id="KW-1185">Reference proteome</keyword>
<accession>A0A1E5GCM3</accession>
<dbReference type="Proteomes" id="UP000094068">
    <property type="component" value="Unassembled WGS sequence"/>
</dbReference>
<comment type="caution">
    <text evidence="2">The sequence shown here is derived from an EMBL/GenBank/DDBJ whole genome shotgun (WGS) entry which is preliminary data.</text>
</comment>